<keyword evidence="2" id="KW-0732">Signal</keyword>
<accession>A0A2S9XIX2</accession>
<name>A0A2S9XIX2_9BACT</name>
<evidence type="ECO:0000313" key="3">
    <source>
        <dbReference type="EMBL" id="PRP92825.1"/>
    </source>
</evidence>
<dbReference type="PROSITE" id="PS51257">
    <property type="entry name" value="PROKAR_LIPOPROTEIN"/>
    <property type="match status" value="1"/>
</dbReference>
<evidence type="ECO:0000313" key="4">
    <source>
        <dbReference type="Proteomes" id="UP000237968"/>
    </source>
</evidence>
<feature type="compositionally biased region" description="Acidic residues" evidence="1">
    <location>
        <begin position="389"/>
        <end position="398"/>
    </location>
</feature>
<dbReference type="EMBL" id="PVNK01000204">
    <property type="protein sequence ID" value="PRP92825.1"/>
    <property type="molecule type" value="Genomic_DNA"/>
</dbReference>
<organism evidence="3 4">
    <name type="scientific">Enhygromyxa salina</name>
    <dbReference type="NCBI Taxonomy" id="215803"/>
    <lineage>
        <taxon>Bacteria</taxon>
        <taxon>Pseudomonadati</taxon>
        <taxon>Myxococcota</taxon>
        <taxon>Polyangia</taxon>
        <taxon>Nannocystales</taxon>
        <taxon>Nannocystaceae</taxon>
        <taxon>Enhygromyxa</taxon>
    </lineage>
</organism>
<comment type="caution">
    <text evidence="3">The sequence shown here is derived from an EMBL/GenBank/DDBJ whole genome shotgun (WGS) entry which is preliminary data.</text>
</comment>
<protein>
    <submittedName>
        <fullName evidence="3">Uncharacterized protein</fullName>
    </submittedName>
</protein>
<reference evidence="3 4" key="1">
    <citation type="submission" date="2018-03" db="EMBL/GenBank/DDBJ databases">
        <title>Draft Genome Sequences of the Obligatory Marine Myxobacteria Enhygromyxa salina SWB005.</title>
        <authorList>
            <person name="Poehlein A."/>
            <person name="Moghaddam J.A."/>
            <person name="Harms H."/>
            <person name="Alanjari M."/>
            <person name="Koenig G.M."/>
            <person name="Daniel R."/>
            <person name="Schaeberle T.F."/>
        </authorList>
    </citation>
    <scope>NUCLEOTIDE SEQUENCE [LARGE SCALE GENOMIC DNA]</scope>
    <source>
        <strain evidence="3 4">SWB005</strain>
    </source>
</reference>
<gene>
    <name evidence="3" type="ORF">ENSA5_47380</name>
</gene>
<feature type="chain" id="PRO_5015649475" evidence="2">
    <location>
        <begin position="17"/>
        <end position="429"/>
    </location>
</feature>
<dbReference type="OrthoDB" id="9827382at2"/>
<feature type="region of interest" description="Disordered" evidence="1">
    <location>
        <begin position="378"/>
        <end position="412"/>
    </location>
</feature>
<proteinExistence type="predicted"/>
<dbReference type="Proteomes" id="UP000237968">
    <property type="component" value="Unassembled WGS sequence"/>
</dbReference>
<dbReference type="InterPro" id="IPR024038">
    <property type="entry name" value="MYXO-CTERM"/>
</dbReference>
<dbReference type="NCBIfam" id="TIGR03901">
    <property type="entry name" value="MYXO-CTERM"/>
    <property type="match status" value="1"/>
</dbReference>
<feature type="signal peptide" evidence="2">
    <location>
        <begin position="1"/>
        <end position="16"/>
    </location>
</feature>
<evidence type="ECO:0000256" key="1">
    <source>
        <dbReference type="SAM" id="MobiDB-lite"/>
    </source>
</evidence>
<dbReference type="RefSeq" id="WP_106393991.1">
    <property type="nucleotide sequence ID" value="NZ_PVNK01000204.1"/>
</dbReference>
<evidence type="ECO:0000256" key="2">
    <source>
        <dbReference type="SAM" id="SignalP"/>
    </source>
</evidence>
<dbReference type="AlphaFoldDB" id="A0A2S9XIX2"/>
<sequence>MSRPTLFLLALLPTLAACSHWGEADYLGFGFPDFVDDLVDFESGDLILRGSPLCPEIEFRRDDDGTQRYLSGDEREALRACFDESISGPAQLDDGGCIHFDGPGEVVWELTPDSCGDQTERMRFTVVEPDPAAQLGFDEWRLRLVQESVVEGEVLGLAPGRSVEELQESPGAARRVFAGQLDAPLLRLDDSGGRVFWMNSDVSLELVGEGVEAVAPIPSDDPELNEWVMLGEQPLTLAPGSSGRVRATLASGEVYESPELIAVGLTEAASLDLVVADTYAFADVRDAEGRLIHGAPIEWSVVEGALAITPGSLVWELRTGEYATLHDGNCEPAPAEPELRRAVVRARLGALEDTIEYEYLVEPIEEPDFGSLPEPDEDCMYGEAPETPETPEEQDEPAEGCGCSSEGGGSPLAPLAFGLGVLALLRRRA</sequence>
<keyword evidence="4" id="KW-1185">Reference proteome</keyword>